<dbReference type="PANTHER" id="PTHR37302:SF1">
    <property type="entry name" value="PROTEIN DINB"/>
    <property type="match status" value="1"/>
</dbReference>
<dbReference type="Proteomes" id="UP001170717">
    <property type="component" value="Unassembled WGS sequence"/>
</dbReference>
<evidence type="ECO:0000313" key="5">
    <source>
        <dbReference type="Proteomes" id="UP001170717"/>
    </source>
</evidence>
<sequence length="177" mass="19670">MSLKNSFTLMAQYNQWMNDSVYSAASQLSPAALDEDVGAFFGSTLGTLNHILVADIIWLQRFAKHPDKFSELDIVMAMSLPKKLDETLFEDIGLLREQRMKVDEAILAFANALSSEVLTTDLSFLDTAGVPHTKNFGQLILHLFNHQTHHRGQITTLLSQRGLDVGATDLLELIPAL</sequence>
<dbReference type="PANTHER" id="PTHR37302">
    <property type="entry name" value="SLR1116 PROTEIN"/>
    <property type="match status" value="1"/>
</dbReference>
<reference evidence="4" key="1">
    <citation type="submission" date="2023-07" db="EMBL/GenBank/DDBJ databases">
        <title>Genome content predicts the carbon catabolic preferences of heterotrophic bacteria.</title>
        <authorList>
            <person name="Gralka M."/>
        </authorList>
    </citation>
    <scope>NUCLEOTIDE SEQUENCE</scope>
    <source>
        <strain evidence="4">F2M12</strain>
    </source>
</reference>
<dbReference type="RefSeq" id="WP_061997627.1">
    <property type="nucleotide sequence ID" value="NZ_JAUOQI010000001.1"/>
</dbReference>
<accession>A0AAW7Z0T2</accession>
<gene>
    <name evidence="4" type="ORF">Q4527_02205</name>
</gene>
<evidence type="ECO:0000256" key="1">
    <source>
        <dbReference type="ARBA" id="ARBA00008635"/>
    </source>
</evidence>
<organism evidence="4 5">
    <name type="scientific">Alteromonas stellipolaris</name>
    <dbReference type="NCBI Taxonomy" id="233316"/>
    <lineage>
        <taxon>Bacteria</taxon>
        <taxon>Pseudomonadati</taxon>
        <taxon>Pseudomonadota</taxon>
        <taxon>Gammaproteobacteria</taxon>
        <taxon>Alteromonadales</taxon>
        <taxon>Alteromonadaceae</taxon>
        <taxon>Alteromonas/Salinimonas group</taxon>
        <taxon>Alteromonas</taxon>
    </lineage>
</organism>
<protein>
    <submittedName>
        <fullName evidence="4">DinB family protein</fullName>
    </submittedName>
</protein>
<feature type="binding site" evidence="3">
    <location>
        <position position="150"/>
    </location>
    <ligand>
        <name>a divalent metal cation</name>
        <dbReference type="ChEBI" id="CHEBI:60240"/>
    </ligand>
</feature>
<comment type="caution">
    <text evidence="4">The sequence shown here is derived from an EMBL/GenBank/DDBJ whole genome shotgun (WGS) entry which is preliminary data.</text>
</comment>
<dbReference type="EMBL" id="JAUOQI010000001">
    <property type="protein sequence ID" value="MDO6576181.1"/>
    <property type="molecule type" value="Genomic_DNA"/>
</dbReference>
<evidence type="ECO:0000256" key="2">
    <source>
        <dbReference type="ARBA" id="ARBA00022723"/>
    </source>
</evidence>
<comment type="similarity">
    <text evidence="1">Belongs to the DinB family.</text>
</comment>
<dbReference type="SUPFAM" id="SSF109854">
    <property type="entry name" value="DinB/YfiT-like putative metalloenzymes"/>
    <property type="match status" value="1"/>
</dbReference>
<name>A0AAW7Z0T2_9ALTE</name>
<dbReference type="GO" id="GO:0046872">
    <property type="term" value="F:metal ion binding"/>
    <property type="evidence" value="ECO:0007669"/>
    <property type="project" value="UniProtKB-KW"/>
</dbReference>
<feature type="binding site" evidence="3">
    <location>
        <position position="50"/>
    </location>
    <ligand>
        <name>a divalent metal cation</name>
        <dbReference type="ChEBI" id="CHEBI:60240"/>
    </ligand>
</feature>
<evidence type="ECO:0000256" key="3">
    <source>
        <dbReference type="PIRSR" id="PIRSR607837-1"/>
    </source>
</evidence>
<dbReference type="AlphaFoldDB" id="A0AAW7Z0T2"/>
<evidence type="ECO:0000313" key="4">
    <source>
        <dbReference type="EMBL" id="MDO6576181.1"/>
    </source>
</evidence>
<feature type="binding site" evidence="3">
    <location>
        <position position="146"/>
    </location>
    <ligand>
        <name>a divalent metal cation</name>
        <dbReference type="ChEBI" id="CHEBI:60240"/>
    </ligand>
</feature>
<dbReference type="Gene3D" id="1.20.120.450">
    <property type="entry name" value="dinb family like domain"/>
    <property type="match status" value="1"/>
</dbReference>
<dbReference type="InterPro" id="IPR007837">
    <property type="entry name" value="DinB"/>
</dbReference>
<dbReference type="InterPro" id="IPR034660">
    <property type="entry name" value="DinB/YfiT-like"/>
</dbReference>
<dbReference type="Pfam" id="PF05163">
    <property type="entry name" value="DinB"/>
    <property type="match status" value="1"/>
</dbReference>
<keyword evidence="2 3" id="KW-0479">Metal-binding</keyword>
<proteinExistence type="inferred from homology"/>